<protein>
    <submittedName>
        <fullName evidence="1">Uncharacterized protein</fullName>
    </submittedName>
</protein>
<proteinExistence type="predicted"/>
<comment type="caution">
    <text evidence="1">The sequence shown here is derived from an EMBL/GenBank/DDBJ whole genome shotgun (WGS) entry which is preliminary data.</text>
</comment>
<organism evidence="1">
    <name type="scientific">Tanacetum cinerariifolium</name>
    <name type="common">Dalmatian daisy</name>
    <name type="synonym">Chrysanthemum cinerariifolium</name>
    <dbReference type="NCBI Taxonomy" id="118510"/>
    <lineage>
        <taxon>Eukaryota</taxon>
        <taxon>Viridiplantae</taxon>
        <taxon>Streptophyta</taxon>
        <taxon>Embryophyta</taxon>
        <taxon>Tracheophyta</taxon>
        <taxon>Spermatophyta</taxon>
        <taxon>Magnoliopsida</taxon>
        <taxon>eudicotyledons</taxon>
        <taxon>Gunneridae</taxon>
        <taxon>Pentapetalae</taxon>
        <taxon>asterids</taxon>
        <taxon>campanulids</taxon>
        <taxon>Asterales</taxon>
        <taxon>Asteraceae</taxon>
        <taxon>Asteroideae</taxon>
        <taxon>Anthemideae</taxon>
        <taxon>Anthemidinae</taxon>
        <taxon>Tanacetum</taxon>
    </lineage>
</organism>
<reference evidence="1" key="1">
    <citation type="journal article" date="2019" name="Sci. Rep.">
        <title>Draft genome of Tanacetum cinerariifolium, the natural source of mosquito coil.</title>
        <authorList>
            <person name="Yamashiro T."/>
            <person name="Shiraishi A."/>
            <person name="Satake H."/>
            <person name="Nakayama K."/>
        </authorList>
    </citation>
    <scope>NUCLEOTIDE SEQUENCE</scope>
</reference>
<sequence>MALHRQMGLSFQAAIVTGKKIGRILVLSKEQITLWGKPSRANQGRRRKREVKVAATTETKEQYIDIYDGTRAKALAEKEKQDLLVVSCLHRIRENLTLISRWSNGKQRTLRFASIWGVRSVTFSPDGKYVLSSTLGGRYVDV</sequence>
<evidence type="ECO:0000313" key="1">
    <source>
        <dbReference type="EMBL" id="GEU74176.1"/>
    </source>
</evidence>
<name>A0A6L2MJM4_TANCI</name>
<dbReference type="AlphaFoldDB" id="A0A6L2MJM4"/>
<dbReference type="EMBL" id="BKCJ010006835">
    <property type="protein sequence ID" value="GEU74176.1"/>
    <property type="molecule type" value="Genomic_DNA"/>
</dbReference>
<gene>
    <name evidence="1" type="ORF">Tci_046154</name>
</gene>
<accession>A0A6L2MJM4</accession>